<dbReference type="NCBIfam" id="TIGR00636">
    <property type="entry name" value="PduO_Nterm"/>
    <property type="match status" value="1"/>
</dbReference>
<reference evidence="17" key="1">
    <citation type="submission" date="2023-03" db="EMBL/GenBank/DDBJ databases">
        <title>Stygiobacter electus gen. nov., sp. nov., facultatively anaerobic thermotolerant bacterium of the class Ignavibacteria from a well of Yessentuki mineral water deposit.</title>
        <authorList>
            <person name="Podosokorskaya O.A."/>
            <person name="Elcheninov A.G."/>
            <person name="Petrova N.F."/>
            <person name="Zavarzina D.G."/>
            <person name="Kublanov I.V."/>
            <person name="Merkel A.Y."/>
        </authorList>
    </citation>
    <scope>NUCLEOTIDE SEQUENCE</scope>
    <source>
        <strain evidence="17">09-Me</strain>
    </source>
</reference>
<dbReference type="GO" id="GO:0009236">
    <property type="term" value="P:cobalamin biosynthetic process"/>
    <property type="evidence" value="ECO:0007669"/>
    <property type="project" value="UniProtKB-UniRule"/>
</dbReference>
<evidence type="ECO:0000256" key="3">
    <source>
        <dbReference type="ARBA" id="ARBA00007487"/>
    </source>
</evidence>
<keyword evidence="8 15" id="KW-0547">Nucleotide-binding</keyword>
<dbReference type="PANTHER" id="PTHR12213:SF0">
    <property type="entry name" value="CORRINOID ADENOSYLTRANSFERASE MMAB"/>
    <property type="match status" value="1"/>
</dbReference>
<evidence type="ECO:0000256" key="9">
    <source>
        <dbReference type="ARBA" id="ARBA00022840"/>
    </source>
</evidence>
<comment type="catalytic activity">
    <reaction evidence="14 15">
        <text>2 cob(II)alamin + reduced [electron-transfer flavoprotein] + 2 ATP = 2 adenosylcob(III)alamin + 2 triphosphate + oxidized [electron-transfer flavoprotein] + 3 H(+)</text>
        <dbReference type="Rhea" id="RHEA:28671"/>
        <dbReference type="Rhea" id="RHEA-COMP:10685"/>
        <dbReference type="Rhea" id="RHEA-COMP:10686"/>
        <dbReference type="ChEBI" id="CHEBI:15378"/>
        <dbReference type="ChEBI" id="CHEBI:16304"/>
        <dbReference type="ChEBI" id="CHEBI:18036"/>
        <dbReference type="ChEBI" id="CHEBI:18408"/>
        <dbReference type="ChEBI" id="CHEBI:30616"/>
        <dbReference type="ChEBI" id="CHEBI:57692"/>
        <dbReference type="ChEBI" id="CHEBI:58307"/>
        <dbReference type="EC" id="2.5.1.17"/>
    </reaction>
</comment>
<evidence type="ECO:0000256" key="2">
    <source>
        <dbReference type="ARBA" id="ARBA00005121"/>
    </source>
</evidence>
<comment type="subcellular location">
    <subcellularLocation>
        <location evidence="1">Cytoplasm</location>
    </subcellularLocation>
</comment>
<comment type="caution">
    <text evidence="17">The sequence shown here is derived from an EMBL/GenBank/DDBJ whole genome shotgun (WGS) entry which is preliminary data.</text>
</comment>
<evidence type="ECO:0000313" key="18">
    <source>
        <dbReference type="Proteomes" id="UP001221302"/>
    </source>
</evidence>
<dbReference type="InterPro" id="IPR029499">
    <property type="entry name" value="PduO-typ"/>
</dbReference>
<dbReference type="SUPFAM" id="SSF89028">
    <property type="entry name" value="Cobalamin adenosyltransferase-like"/>
    <property type="match status" value="1"/>
</dbReference>
<dbReference type="EMBL" id="JARGDL010000002">
    <property type="protein sequence ID" value="MDF1610944.1"/>
    <property type="molecule type" value="Genomic_DNA"/>
</dbReference>
<keyword evidence="7 15" id="KW-0808">Transferase</keyword>
<protein>
    <recommendedName>
        <fullName evidence="5 15">Corrinoid adenosyltransferase</fullName>
        <ecNumber evidence="4 15">2.5.1.17</ecNumber>
    </recommendedName>
    <alternativeName>
        <fullName evidence="10 15">Cob(II)alamin adenosyltransferase</fullName>
    </alternativeName>
    <alternativeName>
        <fullName evidence="12 15">Cob(II)yrinic acid a,c-diamide adenosyltransferase</fullName>
    </alternativeName>
    <alternativeName>
        <fullName evidence="11 15">Cobinamide/cobalamin adenosyltransferase</fullName>
    </alternativeName>
</protein>
<sequence>MKIYTKTGDKGETSLFGGKRVWKDDLRISAYGTIDELNAQLGVAITEMKNKELIEILKSIQSELFSVCSDLATPFENEPKNFVIPRIDEKYINKIEKLIDEIEFKLPELKNFILPGGTKGAANLHLARTICRRAEREIVSLKKVEKINPLIEVYINRLSDFLFVLARYENHIENVSDIVWQKSDM</sequence>
<dbReference type="PANTHER" id="PTHR12213">
    <property type="entry name" value="CORRINOID ADENOSYLTRANSFERASE"/>
    <property type="match status" value="1"/>
</dbReference>
<organism evidence="17 18">
    <name type="scientific">Stygiobacter electus</name>
    <dbReference type="NCBI Taxonomy" id="3032292"/>
    <lineage>
        <taxon>Bacteria</taxon>
        <taxon>Pseudomonadati</taxon>
        <taxon>Ignavibacteriota</taxon>
        <taxon>Ignavibacteria</taxon>
        <taxon>Ignavibacteriales</taxon>
        <taxon>Melioribacteraceae</taxon>
        <taxon>Stygiobacter</taxon>
    </lineage>
</organism>
<dbReference type="GO" id="GO:0005737">
    <property type="term" value="C:cytoplasm"/>
    <property type="evidence" value="ECO:0007669"/>
    <property type="project" value="UniProtKB-SubCell"/>
</dbReference>
<evidence type="ECO:0000256" key="7">
    <source>
        <dbReference type="ARBA" id="ARBA00022679"/>
    </source>
</evidence>
<evidence type="ECO:0000256" key="5">
    <source>
        <dbReference type="ARBA" id="ARBA00020963"/>
    </source>
</evidence>
<evidence type="ECO:0000256" key="11">
    <source>
        <dbReference type="ARBA" id="ARBA00033334"/>
    </source>
</evidence>
<proteinExistence type="inferred from homology"/>
<dbReference type="GO" id="GO:0005524">
    <property type="term" value="F:ATP binding"/>
    <property type="evidence" value="ECO:0007669"/>
    <property type="project" value="UniProtKB-UniRule"/>
</dbReference>
<evidence type="ECO:0000256" key="15">
    <source>
        <dbReference type="RuleBase" id="RU366026"/>
    </source>
</evidence>
<comment type="catalytic activity">
    <reaction evidence="13 15">
        <text>2 cob(II)yrinate a,c diamide + reduced [electron-transfer flavoprotein] + 2 ATP = 2 adenosylcob(III)yrinate a,c-diamide + 2 triphosphate + oxidized [electron-transfer flavoprotein] + 3 H(+)</text>
        <dbReference type="Rhea" id="RHEA:11528"/>
        <dbReference type="Rhea" id="RHEA-COMP:10685"/>
        <dbReference type="Rhea" id="RHEA-COMP:10686"/>
        <dbReference type="ChEBI" id="CHEBI:15378"/>
        <dbReference type="ChEBI" id="CHEBI:18036"/>
        <dbReference type="ChEBI" id="CHEBI:30616"/>
        <dbReference type="ChEBI" id="CHEBI:57692"/>
        <dbReference type="ChEBI" id="CHEBI:58307"/>
        <dbReference type="ChEBI" id="CHEBI:58503"/>
        <dbReference type="ChEBI" id="CHEBI:58537"/>
        <dbReference type="EC" id="2.5.1.17"/>
    </reaction>
</comment>
<evidence type="ECO:0000256" key="12">
    <source>
        <dbReference type="ARBA" id="ARBA00033354"/>
    </source>
</evidence>
<keyword evidence="6" id="KW-0963">Cytoplasm</keyword>
<name>A0AAE3NYQ8_9BACT</name>
<keyword evidence="15" id="KW-0169">Cobalamin biosynthesis</keyword>
<feature type="domain" description="Cobalamin adenosyltransferase-like" evidence="16">
    <location>
        <begin position="3"/>
        <end position="168"/>
    </location>
</feature>
<comment type="similarity">
    <text evidence="3 15">Belongs to the Cob(I)alamin adenosyltransferase family.</text>
</comment>
<evidence type="ECO:0000256" key="10">
    <source>
        <dbReference type="ARBA" id="ARBA00031529"/>
    </source>
</evidence>
<evidence type="ECO:0000256" key="14">
    <source>
        <dbReference type="ARBA" id="ARBA00048692"/>
    </source>
</evidence>
<dbReference type="AlphaFoldDB" id="A0AAE3NYQ8"/>
<evidence type="ECO:0000256" key="1">
    <source>
        <dbReference type="ARBA" id="ARBA00004496"/>
    </source>
</evidence>
<comment type="pathway">
    <text evidence="2 15">Cofactor biosynthesis; adenosylcobalamin biosynthesis; adenosylcobalamin from cob(II)yrinate a,c-diamide: step 2/7.</text>
</comment>
<evidence type="ECO:0000259" key="16">
    <source>
        <dbReference type="Pfam" id="PF01923"/>
    </source>
</evidence>
<dbReference type="InterPro" id="IPR036451">
    <property type="entry name" value="CblAdoTrfase-like_sf"/>
</dbReference>
<gene>
    <name evidence="17" type="ORF">P0M35_02170</name>
</gene>
<evidence type="ECO:0000256" key="4">
    <source>
        <dbReference type="ARBA" id="ARBA00012454"/>
    </source>
</evidence>
<keyword evidence="9 15" id="KW-0067">ATP-binding</keyword>
<dbReference type="GO" id="GO:0008817">
    <property type="term" value="F:corrinoid adenosyltransferase activity"/>
    <property type="evidence" value="ECO:0007669"/>
    <property type="project" value="UniProtKB-UniRule"/>
</dbReference>
<dbReference type="InterPro" id="IPR016030">
    <property type="entry name" value="CblAdoTrfase-like"/>
</dbReference>
<dbReference type="RefSeq" id="WP_321534710.1">
    <property type="nucleotide sequence ID" value="NZ_JARGDL010000002.1"/>
</dbReference>
<dbReference type="FunFam" id="1.20.1200.10:FF:000003">
    <property type="entry name" value="ATP:cob(I)alamin adenosyltransferase"/>
    <property type="match status" value="1"/>
</dbReference>
<accession>A0AAE3NYQ8</accession>
<evidence type="ECO:0000256" key="8">
    <source>
        <dbReference type="ARBA" id="ARBA00022741"/>
    </source>
</evidence>
<dbReference type="Gene3D" id="1.20.1200.10">
    <property type="entry name" value="Cobalamin adenosyltransferase-like"/>
    <property type="match status" value="1"/>
</dbReference>
<evidence type="ECO:0000256" key="6">
    <source>
        <dbReference type="ARBA" id="ARBA00022490"/>
    </source>
</evidence>
<dbReference type="EC" id="2.5.1.17" evidence="4 15"/>
<evidence type="ECO:0000313" key="17">
    <source>
        <dbReference type="EMBL" id="MDF1610944.1"/>
    </source>
</evidence>
<evidence type="ECO:0000256" key="13">
    <source>
        <dbReference type="ARBA" id="ARBA00048555"/>
    </source>
</evidence>
<dbReference type="Pfam" id="PF01923">
    <property type="entry name" value="Cob_adeno_trans"/>
    <property type="match status" value="1"/>
</dbReference>
<keyword evidence="18" id="KW-1185">Reference proteome</keyword>
<dbReference type="Proteomes" id="UP001221302">
    <property type="component" value="Unassembled WGS sequence"/>
</dbReference>